<evidence type="ECO:0000256" key="1">
    <source>
        <dbReference type="SAM" id="Phobius"/>
    </source>
</evidence>
<gene>
    <name evidence="2" type="ORF">OIU74_009421</name>
</gene>
<keyword evidence="1" id="KW-1133">Transmembrane helix</keyword>
<feature type="transmembrane region" description="Helical" evidence="1">
    <location>
        <begin position="54"/>
        <end position="73"/>
    </location>
</feature>
<accession>A0A9Q0TSA7</accession>
<name>A0A9Q0TSA7_9ROSI</name>
<feature type="transmembrane region" description="Helical" evidence="1">
    <location>
        <begin position="93"/>
        <end position="110"/>
    </location>
</feature>
<dbReference type="EMBL" id="JAPFFM010000014">
    <property type="protein sequence ID" value="KAJ6716901.1"/>
    <property type="molecule type" value="Genomic_DNA"/>
</dbReference>
<keyword evidence="1" id="KW-0812">Transmembrane</keyword>
<reference evidence="2" key="1">
    <citation type="submission" date="2022-11" db="EMBL/GenBank/DDBJ databases">
        <authorList>
            <person name="Hyden B.L."/>
            <person name="Feng K."/>
            <person name="Yates T."/>
            <person name="Jawdy S."/>
            <person name="Smart L.B."/>
            <person name="Muchero W."/>
        </authorList>
    </citation>
    <scope>NUCLEOTIDE SEQUENCE</scope>
    <source>
        <tissue evidence="2">Shoot tip</tissue>
    </source>
</reference>
<organism evidence="2 3">
    <name type="scientific">Salix koriyanagi</name>
    <dbReference type="NCBI Taxonomy" id="2511006"/>
    <lineage>
        <taxon>Eukaryota</taxon>
        <taxon>Viridiplantae</taxon>
        <taxon>Streptophyta</taxon>
        <taxon>Embryophyta</taxon>
        <taxon>Tracheophyta</taxon>
        <taxon>Spermatophyta</taxon>
        <taxon>Magnoliopsida</taxon>
        <taxon>eudicotyledons</taxon>
        <taxon>Gunneridae</taxon>
        <taxon>Pentapetalae</taxon>
        <taxon>rosids</taxon>
        <taxon>fabids</taxon>
        <taxon>Malpighiales</taxon>
        <taxon>Salicaceae</taxon>
        <taxon>Saliceae</taxon>
        <taxon>Salix</taxon>
    </lineage>
</organism>
<keyword evidence="1" id="KW-0472">Membrane</keyword>
<keyword evidence="3" id="KW-1185">Reference proteome</keyword>
<evidence type="ECO:0000313" key="2">
    <source>
        <dbReference type="EMBL" id="KAJ6716901.1"/>
    </source>
</evidence>
<comment type="caution">
    <text evidence="2">The sequence shown here is derived from an EMBL/GenBank/DDBJ whole genome shotgun (WGS) entry which is preliminary data.</text>
</comment>
<dbReference type="Proteomes" id="UP001151752">
    <property type="component" value="Chromosome 9"/>
</dbReference>
<reference evidence="2" key="2">
    <citation type="journal article" date="2023" name="Int. J. Mol. Sci.">
        <title>De Novo Assembly and Annotation of 11 Diverse Shrub Willow (Salix) Genomes Reveals Novel Gene Organization in Sex-Linked Regions.</title>
        <authorList>
            <person name="Hyden B."/>
            <person name="Feng K."/>
            <person name="Yates T.B."/>
            <person name="Jawdy S."/>
            <person name="Cereghino C."/>
            <person name="Smart L.B."/>
            <person name="Muchero W."/>
        </authorList>
    </citation>
    <scope>NUCLEOTIDE SEQUENCE</scope>
    <source>
        <tissue evidence="2">Shoot tip</tissue>
    </source>
</reference>
<dbReference type="PANTHER" id="PTHR33306:SF7">
    <property type="entry name" value="EXPRESSED PROTEIN"/>
    <property type="match status" value="1"/>
</dbReference>
<sequence length="162" mass="18897">MQDYGRRSDAIHDAFTLKPLPYPVLLIFAVISFLFWIPWYLNHKDIAETAEKQVNWLILLVPVVIIAIVGWLFNMTPWDRRRRTYQQPSEGSSPWGVAAFIVLILFLVRYQSSGLESCLFGPYVESVYAPYLSGVRIFDQNDVKPLCRQNISGWMLRKRRKS</sequence>
<dbReference type="AlphaFoldDB" id="A0A9Q0TSA7"/>
<evidence type="ECO:0000313" key="3">
    <source>
        <dbReference type="Proteomes" id="UP001151752"/>
    </source>
</evidence>
<feature type="transmembrane region" description="Helical" evidence="1">
    <location>
        <begin position="20"/>
        <end position="42"/>
    </location>
</feature>
<dbReference type="PANTHER" id="PTHR33306">
    <property type="entry name" value="EXPRESSED PROTEIN-RELATED-RELATED"/>
    <property type="match status" value="1"/>
</dbReference>
<proteinExistence type="predicted"/>
<protein>
    <submittedName>
        <fullName evidence="2">EXPRESSED PROTEIN-RELATED-RELATED</fullName>
    </submittedName>
</protein>